<gene>
    <name evidence="2" type="ORF">DIZ78_03620</name>
</gene>
<accession>A0A370DRE6</accession>
<dbReference type="InterPro" id="IPR032836">
    <property type="entry name" value="DsrE2-like"/>
</dbReference>
<dbReference type="InterPro" id="IPR027396">
    <property type="entry name" value="DsrEFH-like"/>
</dbReference>
<comment type="caution">
    <text evidence="2">The sequence shown here is derived from an EMBL/GenBank/DDBJ whole genome shotgun (WGS) entry which is preliminary data.</text>
</comment>
<dbReference type="PANTHER" id="PTHR34655">
    <property type="entry name" value="CONSERVED WITHIN P. AEROPHILUM"/>
    <property type="match status" value="1"/>
</dbReference>
<dbReference type="PANTHER" id="PTHR34655:SF2">
    <property type="entry name" value="PEROXIREDOXIN FAMILY PROTEIN"/>
    <property type="match status" value="1"/>
</dbReference>
<evidence type="ECO:0000259" key="1">
    <source>
        <dbReference type="PROSITE" id="PS51430"/>
    </source>
</evidence>
<keyword evidence="3" id="KW-1185">Reference proteome</keyword>
<dbReference type="InterPro" id="IPR020844">
    <property type="entry name" value="Circadian_clock_KaiA_N"/>
</dbReference>
<dbReference type="EMBL" id="QFXE01000005">
    <property type="protein sequence ID" value="RDH87658.1"/>
    <property type="molecule type" value="Genomic_DNA"/>
</dbReference>
<dbReference type="Pfam" id="PF13686">
    <property type="entry name" value="DrsE_2"/>
    <property type="match status" value="1"/>
</dbReference>
<sequence>MSALPQLQPVPELTDLDAWLDQRLDEKLKEREASKTPSLTIIATKGTLDQAYPPFILASTAAALGWDVTVFFTFYGLSLLQNDLDLKVSPLGNPAMPLKMPVGPNWLKGKNLSIPNLLKANIPGFEDAATTLMKETVKQKGVASIEELREICVEADVNLIGCQMTADLFGWDKKEFHPAVQDWAGAATYLPLAQKSDVSLFI</sequence>
<dbReference type="GO" id="GO:0007623">
    <property type="term" value="P:circadian rhythm"/>
    <property type="evidence" value="ECO:0007669"/>
    <property type="project" value="InterPro"/>
</dbReference>
<dbReference type="AlphaFoldDB" id="A0A370DRE6"/>
<feature type="domain" description="KaiA N-terminal" evidence="1">
    <location>
        <begin position="1"/>
        <end position="32"/>
    </location>
</feature>
<dbReference type="PROSITE" id="PS51430">
    <property type="entry name" value="KAIA_N"/>
    <property type="match status" value="1"/>
</dbReference>
<protein>
    <submittedName>
        <fullName evidence="2">NADH-quinone oxidoreductase subunit F</fullName>
    </submittedName>
</protein>
<organism evidence="2 3">
    <name type="scientific">endosymbiont of Escarpia spicata</name>
    <dbReference type="NCBI Taxonomy" id="2200908"/>
    <lineage>
        <taxon>Bacteria</taxon>
        <taxon>Pseudomonadati</taxon>
        <taxon>Pseudomonadota</taxon>
        <taxon>Gammaproteobacteria</taxon>
        <taxon>sulfur-oxidizing symbionts</taxon>
    </lineage>
</organism>
<evidence type="ECO:0000313" key="3">
    <source>
        <dbReference type="Proteomes" id="UP000254771"/>
    </source>
</evidence>
<dbReference type="Proteomes" id="UP000254771">
    <property type="component" value="Unassembled WGS sequence"/>
</dbReference>
<evidence type="ECO:0000313" key="2">
    <source>
        <dbReference type="EMBL" id="RDH87658.1"/>
    </source>
</evidence>
<reference evidence="2 3" key="1">
    <citation type="journal article" date="2018" name="ISME J.">
        <title>Endosymbiont genomes yield clues of tubeworm success.</title>
        <authorList>
            <person name="Li Y."/>
            <person name="Liles M.R."/>
            <person name="Halanych K.M."/>
        </authorList>
    </citation>
    <scope>NUCLEOTIDE SEQUENCE [LARGE SCALE GENOMIC DNA]</scope>
    <source>
        <strain evidence="2">A1462</strain>
    </source>
</reference>
<name>A0A370DRE6_9GAMM</name>
<dbReference type="Gene3D" id="3.40.1260.10">
    <property type="entry name" value="DsrEFH-like"/>
    <property type="match status" value="1"/>
</dbReference>
<dbReference type="SUPFAM" id="SSF75169">
    <property type="entry name" value="DsrEFH-like"/>
    <property type="match status" value="1"/>
</dbReference>
<proteinExistence type="predicted"/>